<keyword evidence="4" id="KW-0540">Nuclease</keyword>
<keyword evidence="2" id="KW-0119">Carbohydrate metabolism</keyword>
<evidence type="ECO:0000256" key="1">
    <source>
        <dbReference type="ARBA" id="ARBA00023295"/>
    </source>
</evidence>
<dbReference type="Gene3D" id="3.60.10.10">
    <property type="entry name" value="Endonuclease/exonuclease/phosphatase"/>
    <property type="match status" value="1"/>
</dbReference>
<comment type="caution">
    <text evidence="4">The sequence shown here is derived from an EMBL/GenBank/DDBJ whole genome shotgun (WGS) entry which is preliminary data.</text>
</comment>
<dbReference type="Pfam" id="PF03372">
    <property type="entry name" value="Exo_endo_phos"/>
    <property type="match status" value="1"/>
</dbReference>
<evidence type="ECO:0000313" key="4">
    <source>
        <dbReference type="EMBL" id="MDM7854020.1"/>
    </source>
</evidence>
<dbReference type="EMBL" id="JAUCGQ010000001">
    <property type="protein sequence ID" value="MDM7854020.1"/>
    <property type="molecule type" value="Genomic_DNA"/>
</dbReference>
<organism evidence="4 5">
    <name type="scientific">Cellulomonas alba</name>
    <dbReference type="NCBI Taxonomy" id="3053467"/>
    <lineage>
        <taxon>Bacteria</taxon>
        <taxon>Bacillati</taxon>
        <taxon>Actinomycetota</taxon>
        <taxon>Actinomycetes</taxon>
        <taxon>Micrococcales</taxon>
        <taxon>Cellulomonadaceae</taxon>
        <taxon>Cellulomonas</taxon>
    </lineage>
</organism>
<keyword evidence="1" id="KW-0326">Glycosidase</keyword>
<protein>
    <submittedName>
        <fullName evidence="4">Endonuclease/exonuclease/phosphatase family protein</fullName>
    </submittedName>
</protein>
<dbReference type="SUPFAM" id="SSF56219">
    <property type="entry name" value="DNase I-like"/>
    <property type="match status" value="1"/>
</dbReference>
<dbReference type="InterPro" id="IPR013783">
    <property type="entry name" value="Ig-like_fold"/>
</dbReference>
<keyword evidence="5" id="KW-1185">Reference proteome</keyword>
<evidence type="ECO:0000259" key="3">
    <source>
        <dbReference type="PROSITE" id="PS50853"/>
    </source>
</evidence>
<dbReference type="GO" id="GO:0004519">
    <property type="term" value="F:endonuclease activity"/>
    <property type="evidence" value="ECO:0007669"/>
    <property type="project" value="UniProtKB-KW"/>
</dbReference>
<evidence type="ECO:0000313" key="5">
    <source>
        <dbReference type="Proteomes" id="UP001529338"/>
    </source>
</evidence>
<reference evidence="4 5" key="1">
    <citation type="submission" date="2023-06" db="EMBL/GenBank/DDBJ databases">
        <title>Cellulomonas sp. MW4 Whole genome sequence.</title>
        <authorList>
            <person name="Park S."/>
        </authorList>
    </citation>
    <scope>NUCLEOTIDE SEQUENCE [LARGE SCALE GENOMIC DNA]</scope>
    <source>
        <strain evidence="4 5">MW4</strain>
    </source>
</reference>
<keyword evidence="2" id="KW-0624">Polysaccharide degradation</keyword>
<accession>A0ABT7SCV9</accession>
<dbReference type="InterPro" id="IPR005135">
    <property type="entry name" value="Endo/exonuclease/phosphatase"/>
</dbReference>
<feature type="domain" description="Fibronectin type-III" evidence="3">
    <location>
        <begin position="45"/>
        <end position="134"/>
    </location>
</feature>
<dbReference type="InterPro" id="IPR036691">
    <property type="entry name" value="Endo/exonu/phosph_ase_sf"/>
</dbReference>
<dbReference type="Proteomes" id="UP001529338">
    <property type="component" value="Unassembled WGS sequence"/>
</dbReference>
<dbReference type="InterPro" id="IPR036116">
    <property type="entry name" value="FN3_sf"/>
</dbReference>
<keyword evidence="4" id="KW-0378">Hydrolase</keyword>
<dbReference type="Gene3D" id="2.60.40.10">
    <property type="entry name" value="Immunoglobulins"/>
    <property type="match status" value="1"/>
</dbReference>
<dbReference type="SUPFAM" id="SSF49265">
    <property type="entry name" value="Fibronectin type III"/>
    <property type="match status" value="1"/>
</dbReference>
<sequence length="551" mass="57883">MSSQTSAATAAARRPMPRVVVALAIALGLVVAGLVAAPASPAAAATAGPSLVAVPGATTISTEWSKVAGSTGYALQVSTSSTFKSHTKTLRTSGTRLYVKGLTVRKTYYVRVRSTSGVKSSSSSVRKVVTTTSAVGYTQAKVTAAGIDKIKVSWPRLKRGTRVVVTASYSNDVLATTGKHWSTSSIPSTRTSTVVTIPSSYRSKVGSVSGNPVYVRVFFYNGSKQSKSPVVFGWASPTSVTGTTADRLTFATWNVGNYGATLSLAGHTWDDRRAAVAAGIVRAAPDVLTVQELSTANVRGVGATAVYQYQDLANLLAPHGYRMALPGVAKAGAGAARESHIFVDAKVGVIAAGLTSQKSVAHTYSPTTPFVTKTGSAETDRQFEWAHLRNVATGADFYVVSIHLPTGSASQTVKVRNAITGGMRSWIEAKAAADGRASAPIVVGGDFNSYVEAYPSGPTTQLASWGYTDSVSTTSRSGTKYGSTNNYADDGYPAKPFRYTYVGPRIDHLFVRHGSGVVKYVNEVVLTSSGTFDERYRGSDHNLQLAVLSLR</sequence>
<dbReference type="RefSeq" id="WP_289453574.1">
    <property type="nucleotide sequence ID" value="NZ_JAUCGQ010000001.1"/>
</dbReference>
<gene>
    <name evidence="4" type="ORF">QRT04_03675</name>
</gene>
<keyword evidence="4" id="KW-0255">Endonuclease</keyword>
<proteinExistence type="predicted"/>
<name>A0ABT7SCV9_9CELL</name>
<dbReference type="PROSITE" id="PS50853">
    <property type="entry name" value="FN3"/>
    <property type="match status" value="1"/>
</dbReference>
<dbReference type="InterPro" id="IPR003961">
    <property type="entry name" value="FN3_dom"/>
</dbReference>
<evidence type="ECO:0000256" key="2">
    <source>
        <dbReference type="ARBA" id="ARBA00023326"/>
    </source>
</evidence>